<evidence type="ECO:0000313" key="1">
    <source>
        <dbReference type="Proteomes" id="UP000887580"/>
    </source>
</evidence>
<dbReference type="WBParaSite" id="PS1159_v2.g16998.t1">
    <property type="protein sequence ID" value="PS1159_v2.g16998.t1"/>
    <property type="gene ID" value="PS1159_v2.g16998"/>
</dbReference>
<accession>A0AC35FFA4</accession>
<evidence type="ECO:0000313" key="2">
    <source>
        <dbReference type="WBParaSite" id="PS1159_v2.g16998.t1"/>
    </source>
</evidence>
<name>A0AC35FFA4_9BILA</name>
<protein>
    <submittedName>
        <fullName evidence="2">Uncharacterized protein</fullName>
    </submittedName>
</protein>
<sequence>MGEAKYGMREWKHAEKYFKEALNEFPKLASVQVKRAADRLNEQNHGKYNFKKMFVDSKKEMPNLHVADYKGPIEITDIPGKGRGIIATTDIKEGALLVISKPFASGYKKDLPKNLMSIMPGN</sequence>
<reference evidence="2" key="1">
    <citation type="submission" date="2022-11" db="UniProtKB">
        <authorList>
            <consortium name="WormBaseParasite"/>
        </authorList>
    </citation>
    <scope>IDENTIFICATION</scope>
</reference>
<organism evidence="1 2">
    <name type="scientific">Panagrolaimus sp. PS1159</name>
    <dbReference type="NCBI Taxonomy" id="55785"/>
    <lineage>
        <taxon>Eukaryota</taxon>
        <taxon>Metazoa</taxon>
        <taxon>Ecdysozoa</taxon>
        <taxon>Nematoda</taxon>
        <taxon>Chromadorea</taxon>
        <taxon>Rhabditida</taxon>
        <taxon>Tylenchina</taxon>
        <taxon>Panagrolaimomorpha</taxon>
        <taxon>Panagrolaimoidea</taxon>
        <taxon>Panagrolaimidae</taxon>
        <taxon>Panagrolaimus</taxon>
    </lineage>
</organism>
<proteinExistence type="predicted"/>
<dbReference type="Proteomes" id="UP000887580">
    <property type="component" value="Unplaced"/>
</dbReference>